<keyword evidence="1" id="KW-0472">Membrane</keyword>
<keyword evidence="1" id="KW-0812">Transmembrane</keyword>
<sequence length="736" mass="82062">MWEAKRTRTNWKAIAVFMLALAFVLFLHGAVPFVAVPTLGQAVAATGYSQSFVNESLFSIYAKNFGLPDPAPALCGLVVLYPAGFLIAAGLHPADAYAAMAALWLAVSFFGAWRIGLMFGLRAPLAAVGAVLWMSMPVVWAHACYSMLSLGIGLLSFYFWAALRIFTLLPTDRVDAICSAALYVAVCLIAIFMDGYSFMMFAVGSSLLAAYVFIRFAERRRHLLVFAFPLHVVGLGLAYALYAVYVGKPQFEPAPLDFFRGWGVDLTFLAIPTKGMHWLWDALGLSMPRSDREFFGDASVWMTTFSIPVILVGLVAWWCTRRKTKLAAGFLLVALFGFYMSLGPSLKVNSVKPHEMGPLMPAELAVAPTGSAWLSENLPGFKNMRAAYRWSALGVFGFWALIVLLIARMDRRAQVWGFALLSLLIVSNLPLPEKQWIEKVNNREMFFRIDADLVDDMKKVLYQGELVAFLPYRNDFLVNYLASRLNIRTYNIGGDKNLVEARKHWPLTMRTFQMGRVNSGFSNRVLLLLVRREADTVVLPYIDMLWAAHAWPAPLKYKQELESIIRELAKSGYVHIEEREHYAIVRLSSKYVQSSSLYNLERDILKIHVFRFDESNTLTQVGILKEGRLVSDGRAGFLLFGPYSPVKAGEYRLVVKGSASAVDSAWVDVVSQKGTVQHAKFPLAVTTEGISGVLADGLVRLEAPVDDLEVRVYVGAQDRVQLEGYELTPVEAGRER</sequence>
<organism evidence="2 3">
    <name type="scientific">Desulfofundulus thermosubterraneus DSM 16057</name>
    <dbReference type="NCBI Taxonomy" id="1121432"/>
    <lineage>
        <taxon>Bacteria</taxon>
        <taxon>Bacillati</taxon>
        <taxon>Bacillota</taxon>
        <taxon>Clostridia</taxon>
        <taxon>Eubacteriales</taxon>
        <taxon>Peptococcaceae</taxon>
        <taxon>Desulfofundulus</taxon>
    </lineage>
</organism>
<feature type="transmembrane region" description="Helical" evidence="1">
    <location>
        <begin position="98"/>
        <end position="119"/>
    </location>
</feature>
<gene>
    <name evidence="2" type="ORF">SAMN02745219_01547</name>
</gene>
<evidence type="ECO:0000313" key="2">
    <source>
        <dbReference type="EMBL" id="SHJ01087.1"/>
    </source>
</evidence>
<name>A0A1M6FTS1_9FIRM</name>
<feature type="transmembrane region" description="Helical" evidence="1">
    <location>
        <begin position="413"/>
        <end position="431"/>
    </location>
</feature>
<dbReference type="EMBL" id="FQZM01000017">
    <property type="protein sequence ID" value="SHJ01087.1"/>
    <property type="molecule type" value="Genomic_DNA"/>
</dbReference>
<feature type="transmembrane region" description="Helical" evidence="1">
    <location>
        <begin position="326"/>
        <end position="346"/>
    </location>
</feature>
<dbReference type="Proteomes" id="UP000184529">
    <property type="component" value="Unassembled WGS sequence"/>
</dbReference>
<reference evidence="3" key="1">
    <citation type="submission" date="2016-11" db="EMBL/GenBank/DDBJ databases">
        <authorList>
            <person name="Varghese N."/>
            <person name="Submissions S."/>
        </authorList>
    </citation>
    <scope>NUCLEOTIDE SEQUENCE [LARGE SCALE GENOMIC DNA]</scope>
    <source>
        <strain evidence="3">DSM 16057</strain>
    </source>
</reference>
<feature type="transmembrane region" description="Helical" evidence="1">
    <location>
        <begin position="139"/>
        <end position="162"/>
    </location>
</feature>
<feature type="transmembrane region" description="Helical" evidence="1">
    <location>
        <begin position="387"/>
        <end position="406"/>
    </location>
</feature>
<dbReference type="RefSeq" id="WP_072868577.1">
    <property type="nucleotide sequence ID" value="NZ_FQZM01000017.1"/>
</dbReference>
<feature type="transmembrane region" description="Helical" evidence="1">
    <location>
        <begin position="71"/>
        <end position="91"/>
    </location>
</feature>
<dbReference type="AlphaFoldDB" id="A0A1M6FTS1"/>
<feature type="transmembrane region" description="Helical" evidence="1">
    <location>
        <begin position="174"/>
        <end position="192"/>
    </location>
</feature>
<dbReference type="OrthoDB" id="9767863at2"/>
<evidence type="ECO:0000256" key="1">
    <source>
        <dbReference type="SAM" id="Phobius"/>
    </source>
</evidence>
<evidence type="ECO:0008006" key="4">
    <source>
        <dbReference type="Google" id="ProtNLM"/>
    </source>
</evidence>
<evidence type="ECO:0000313" key="3">
    <source>
        <dbReference type="Proteomes" id="UP000184529"/>
    </source>
</evidence>
<protein>
    <recommendedName>
        <fullName evidence="4">4-amino-4-deoxy-L-arabinose transferase</fullName>
    </recommendedName>
</protein>
<accession>A0A1M6FTS1</accession>
<feature type="transmembrane region" description="Helical" evidence="1">
    <location>
        <begin position="223"/>
        <end position="245"/>
    </location>
</feature>
<dbReference type="STRING" id="1121432.SAMN02745219_01547"/>
<feature type="transmembrane region" description="Helical" evidence="1">
    <location>
        <begin position="298"/>
        <end position="319"/>
    </location>
</feature>
<keyword evidence="3" id="KW-1185">Reference proteome</keyword>
<proteinExistence type="predicted"/>
<keyword evidence="1" id="KW-1133">Transmembrane helix</keyword>